<comment type="similarity">
    <text evidence="3 15">Belongs to the AIR synthase family.</text>
</comment>
<sequence length="331" mass="36054">MQMDYKKAGVDISAGEEFVRMIKPQVRQTFTPNVITDIGAFGGFFMPDFSRYRKPVLVSSIDGVGTKLKIAIELDRYNTVGSCLVNHCVNDILVCGARPLFFLDYYACGKLTPAIAASVVTGMVAACRENGCALIGGETAEMPGMYNAEDFDLAGSIVGMVDHERIINGSKMQAGDIMLGLASNGLHTNGYSLARKVLAGRMHETISEANETIGEALLKVHRTYLPIIEPLLESPDIHGLSHITGGGLMGNTMRIVPEGLKLEVDWQSWQEPLIFDIIRREGNVPEEDMRRTFNLGIGLVMIVAAESVERILANLQSRGENGYIIGQVAKS</sequence>
<evidence type="ECO:0000256" key="13">
    <source>
        <dbReference type="ARBA" id="ARBA00033093"/>
    </source>
</evidence>
<evidence type="ECO:0000256" key="10">
    <source>
        <dbReference type="ARBA" id="ARBA00022840"/>
    </source>
</evidence>
<dbReference type="CDD" id="cd02196">
    <property type="entry name" value="PurM"/>
    <property type="match status" value="1"/>
</dbReference>
<dbReference type="SUPFAM" id="SSF56042">
    <property type="entry name" value="PurM C-terminal domain-like"/>
    <property type="match status" value="1"/>
</dbReference>
<dbReference type="InterPro" id="IPR036921">
    <property type="entry name" value="PurM-like_N_sf"/>
</dbReference>
<dbReference type="PANTHER" id="PTHR10520">
    <property type="entry name" value="TRIFUNCTIONAL PURINE BIOSYNTHETIC PROTEIN ADENOSINE-3-RELATED"/>
    <property type="match status" value="1"/>
</dbReference>
<dbReference type="KEGG" id="cch:Cag_2024"/>
<dbReference type="GO" id="GO:0004641">
    <property type="term" value="F:phosphoribosylformylglycinamidine cyclo-ligase activity"/>
    <property type="evidence" value="ECO:0007669"/>
    <property type="project" value="UniProtKB-UniRule"/>
</dbReference>
<organism evidence="18">
    <name type="scientific">Chlorobium chlorochromatii (strain CaD3)</name>
    <dbReference type="NCBI Taxonomy" id="340177"/>
    <lineage>
        <taxon>Bacteria</taxon>
        <taxon>Pseudomonadati</taxon>
        <taxon>Chlorobiota</taxon>
        <taxon>Chlorobiia</taxon>
        <taxon>Chlorobiales</taxon>
        <taxon>Chlorobiaceae</taxon>
        <taxon>Chlorobium/Pelodictyon group</taxon>
        <taxon>Chlorobium</taxon>
    </lineage>
</organism>
<dbReference type="Pfam" id="PF00586">
    <property type="entry name" value="AIRS"/>
    <property type="match status" value="1"/>
</dbReference>
<dbReference type="GO" id="GO:0004637">
    <property type="term" value="F:phosphoribosylamine-glycine ligase activity"/>
    <property type="evidence" value="ECO:0007669"/>
    <property type="project" value="TreeGrafter"/>
</dbReference>
<dbReference type="GO" id="GO:0005524">
    <property type="term" value="F:ATP binding"/>
    <property type="evidence" value="ECO:0007669"/>
    <property type="project" value="UniProtKB-KW"/>
</dbReference>
<dbReference type="GO" id="GO:0046084">
    <property type="term" value="P:adenine biosynthetic process"/>
    <property type="evidence" value="ECO:0007669"/>
    <property type="project" value="TreeGrafter"/>
</dbReference>
<keyword evidence="9 15" id="KW-0658">Purine biosynthesis</keyword>
<evidence type="ECO:0000256" key="5">
    <source>
        <dbReference type="ARBA" id="ARBA00020367"/>
    </source>
</evidence>
<dbReference type="eggNOG" id="COG0150">
    <property type="taxonomic scope" value="Bacteria"/>
</dbReference>
<dbReference type="HAMAP" id="MF_00741">
    <property type="entry name" value="AIRS"/>
    <property type="match status" value="1"/>
</dbReference>
<comment type="catalytic activity">
    <reaction evidence="14 15">
        <text>2-formamido-N(1)-(5-O-phospho-beta-D-ribosyl)acetamidine + ATP = 5-amino-1-(5-phospho-beta-D-ribosyl)imidazole + ADP + phosphate + H(+)</text>
        <dbReference type="Rhea" id="RHEA:23032"/>
        <dbReference type="ChEBI" id="CHEBI:15378"/>
        <dbReference type="ChEBI" id="CHEBI:30616"/>
        <dbReference type="ChEBI" id="CHEBI:43474"/>
        <dbReference type="ChEBI" id="CHEBI:137981"/>
        <dbReference type="ChEBI" id="CHEBI:147287"/>
        <dbReference type="ChEBI" id="CHEBI:456216"/>
        <dbReference type="EC" id="6.3.3.1"/>
    </reaction>
</comment>
<dbReference type="UniPathway" id="UPA00074">
    <property type="reaction ID" value="UER00129"/>
</dbReference>
<dbReference type="InterPro" id="IPR016188">
    <property type="entry name" value="PurM-like_N"/>
</dbReference>
<evidence type="ECO:0000256" key="8">
    <source>
        <dbReference type="ARBA" id="ARBA00022741"/>
    </source>
</evidence>
<evidence type="ECO:0000256" key="7">
    <source>
        <dbReference type="ARBA" id="ARBA00022598"/>
    </source>
</evidence>
<evidence type="ECO:0000256" key="1">
    <source>
        <dbReference type="ARBA" id="ARBA00004496"/>
    </source>
</evidence>
<dbReference type="STRING" id="340177.Cag_2024"/>
<evidence type="ECO:0000256" key="4">
    <source>
        <dbReference type="ARBA" id="ARBA00013047"/>
    </source>
</evidence>
<proteinExistence type="inferred from homology"/>
<keyword evidence="10 15" id="KW-0067">ATP-binding</keyword>
<evidence type="ECO:0000256" key="2">
    <source>
        <dbReference type="ARBA" id="ARBA00004686"/>
    </source>
</evidence>
<dbReference type="InterPro" id="IPR004733">
    <property type="entry name" value="PurM_cligase"/>
</dbReference>
<evidence type="ECO:0000256" key="14">
    <source>
        <dbReference type="ARBA" id="ARBA00049057"/>
    </source>
</evidence>
<dbReference type="GO" id="GO:0006189">
    <property type="term" value="P:'de novo' IMP biosynthetic process"/>
    <property type="evidence" value="ECO:0007669"/>
    <property type="project" value="UniProtKB-UniRule"/>
</dbReference>
<evidence type="ECO:0000259" key="16">
    <source>
        <dbReference type="Pfam" id="PF00586"/>
    </source>
</evidence>
<gene>
    <name evidence="15" type="primary">purM</name>
    <name evidence="18" type="ordered locus">Cag_2024</name>
</gene>
<dbReference type="EC" id="6.3.3.1" evidence="4 15"/>
<dbReference type="FunFam" id="3.30.1330.10:FF:000001">
    <property type="entry name" value="Phosphoribosylformylglycinamidine cyclo-ligase"/>
    <property type="match status" value="1"/>
</dbReference>
<evidence type="ECO:0000256" key="6">
    <source>
        <dbReference type="ARBA" id="ARBA00022490"/>
    </source>
</evidence>
<name>Q3AP03_CHLCH</name>
<evidence type="ECO:0000313" key="18">
    <source>
        <dbReference type="EMBL" id="ABB29272.1"/>
    </source>
</evidence>
<evidence type="ECO:0000256" key="11">
    <source>
        <dbReference type="ARBA" id="ARBA00031908"/>
    </source>
</evidence>
<evidence type="ECO:0000256" key="15">
    <source>
        <dbReference type="HAMAP-Rule" id="MF_00741"/>
    </source>
</evidence>
<keyword evidence="8 15" id="KW-0547">Nucleotide-binding</keyword>
<dbReference type="Pfam" id="PF02769">
    <property type="entry name" value="AIRS_C"/>
    <property type="match status" value="1"/>
</dbReference>
<protein>
    <recommendedName>
        <fullName evidence="5 15">Phosphoribosylformylglycinamidine cyclo-ligase</fullName>
        <ecNumber evidence="4 15">6.3.3.1</ecNumber>
    </recommendedName>
    <alternativeName>
        <fullName evidence="12 15">AIR synthase</fullName>
    </alternativeName>
    <alternativeName>
        <fullName evidence="13 15">AIRS</fullName>
    </alternativeName>
    <alternativeName>
        <fullName evidence="11 15">Phosphoribosyl-aminoimidazole synthetase</fullName>
    </alternativeName>
</protein>
<evidence type="ECO:0000259" key="17">
    <source>
        <dbReference type="Pfam" id="PF02769"/>
    </source>
</evidence>
<evidence type="ECO:0000256" key="12">
    <source>
        <dbReference type="ARBA" id="ARBA00032931"/>
    </source>
</evidence>
<evidence type="ECO:0000256" key="9">
    <source>
        <dbReference type="ARBA" id="ARBA00022755"/>
    </source>
</evidence>
<keyword evidence="7 15" id="KW-0436">Ligase</keyword>
<dbReference type="Gene3D" id="3.30.1330.10">
    <property type="entry name" value="PurM-like, N-terminal domain"/>
    <property type="match status" value="1"/>
</dbReference>
<feature type="domain" description="PurM-like N-terminal" evidence="16">
    <location>
        <begin position="57"/>
        <end position="161"/>
    </location>
</feature>
<comment type="subcellular location">
    <subcellularLocation>
        <location evidence="1 15">Cytoplasm</location>
    </subcellularLocation>
</comment>
<keyword evidence="6 15" id="KW-0963">Cytoplasm</keyword>
<dbReference type="GO" id="GO:0005829">
    <property type="term" value="C:cytosol"/>
    <property type="evidence" value="ECO:0007669"/>
    <property type="project" value="TreeGrafter"/>
</dbReference>
<comment type="pathway">
    <text evidence="2 15">Purine metabolism; IMP biosynthesis via de novo pathway; 5-amino-1-(5-phospho-D-ribosyl)imidazole from N(2)-formyl-N(1)-(5-phospho-D-ribosyl)glycinamide: step 2/2.</text>
</comment>
<dbReference type="Gene3D" id="3.90.650.10">
    <property type="entry name" value="PurM-like C-terminal domain"/>
    <property type="match status" value="1"/>
</dbReference>
<dbReference type="AlphaFoldDB" id="Q3AP03"/>
<dbReference type="HOGENOM" id="CLU_047116_0_0_10"/>
<dbReference type="InterPro" id="IPR036676">
    <property type="entry name" value="PurM-like_C_sf"/>
</dbReference>
<evidence type="ECO:0000256" key="3">
    <source>
        <dbReference type="ARBA" id="ARBA00010280"/>
    </source>
</evidence>
<dbReference type="SUPFAM" id="SSF55326">
    <property type="entry name" value="PurM N-terminal domain-like"/>
    <property type="match status" value="1"/>
</dbReference>
<dbReference type="NCBIfam" id="TIGR00878">
    <property type="entry name" value="purM"/>
    <property type="match status" value="1"/>
</dbReference>
<reference evidence="18" key="1">
    <citation type="submission" date="2005-08" db="EMBL/GenBank/DDBJ databases">
        <title>Complete sequence of Chlorobium chlorochromatii CaD3.</title>
        <authorList>
            <person name="Copeland A."/>
            <person name="Lucas S."/>
            <person name="Lapidus A."/>
            <person name="Barry K."/>
            <person name="Detter J.C."/>
            <person name="Glavina T."/>
            <person name="Hammon N."/>
            <person name="Israni S."/>
            <person name="Pitluck S."/>
            <person name="Bryant D."/>
            <person name="Schmutz J."/>
            <person name="Larimer F."/>
            <person name="Land M."/>
            <person name="Kyrpides N."/>
            <person name="Ivanova N."/>
            <person name="Richardson P."/>
        </authorList>
    </citation>
    <scope>NUCLEOTIDE SEQUENCE [LARGE SCALE GENOMIC DNA]</scope>
    <source>
        <strain evidence="18">CaD3</strain>
    </source>
</reference>
<dbReference type="InterPro" id="IPR010918">
    <property type="entry name" value="PurM-like_C_dom"/>
</dbReference>
<dbReference type="PANTHER" id="PTHR10520:SF12">
    <property type="entry name" value="TRIFUNCTIONAL PURINE BIOSYNTHETIC PROTEIN ADENOSINE-3"/>
    <property type="match status" value="1"/>
</dbReference>
<accession>Q3AP03</accession>
<feature type="domain" description="PurM-like C-terminal" evidence="17">
    <location>
        <begin position="173"/>
        <end position="330"/>
    </location>
</feature>
<dbReference type="FunFam" id="3.90.650.10:FF:000011">
    <property type="entry name" value="Phosphoribosylformylglycinamidine cyclo-ligase"/>
    <property type="match status" value="1"/>
</dbReference>
<dbReference type="EMBL" id="CP000108">
    <property type="protein sequence ID" value="ABB29272.1"/>
    <property type="molecule type" value="Genomic_DNA"/>
</dbReference>